<dbReference type="VEuPathDB" id="ToxoDB:ETH2_0302500"/>
<dbReference type="PANTHER" id="PTHR13930:SF0">
    <property type="entry name" value="S-ADENOSYL-L-METHIONINE-DEPENDENT TRNA 4-DEMETHYLWYOSINE SYNTHASE TYW1-RELATED"/>
    <property type="match status" value="1"/>
</dbReference>
<keyword evidence="2" id="KW-0004">4Fe-4S</keyword>
<dbReference type="SFLD" id="SFLDS00029">
    <property type="entry name" value="Radical_SAM"/>
    <property type="match status" value="1"/>
</dbReference>
<feature type="compositionally biased region" description="Polar residues" evidence="10">
    <location>
        <begin position="351"/>
        <end position="360"/>
    </location>
</feature>
<evidence type="ECO:0000256" key="5">
    <source>
        <dbReference type="ARBA" id="ARBA00022723"/>
    </source>
</evidence>
<feature type="domain" description="tRNA wybutosine-synthesis" evidence="12">
    <location>
        <begin position="805"/>
        <end position="870"/>
    </location>
</feature>
<evidence type="ECO:0000256" key="9">
    <source>
        <dbReference type="ARBA" id="ARBA00049466"/>
    </source>
</evidence>
<evidence type="ECO:0000259" key="11">
    <source>
        <dbReference type="Pfam" id="PF04055"/>
    </source>
</evidence>
<feature type="region of interest" description="Disordered" evidence="10">
    <location>
        <begin position="924"/>
        <end position="944"/>
    </location>
</feature>
<dbReference type="GO" id="GO:0102521">
    <property type="term" value="F:tRNA-4-demethylwyosine synthase activity"/>
    <property type="evidence" value="ECO:0007669"/>
    <property type="project" value="UniProtKB-EC"/>
</dbReference>
<feature type="domain" description="Radical SAM core" evidence="11">
    <location>
        <begin position="571"/>
        <end position="755"/>
    </location>
</feature>
<evidence type="ECO:0000256" key="2">
    <source>
        <dbReference type="ARBA" id="ARBA00022485"/>
    </source>
</evidence>
<feature type="region of interest" description="Disordered" evidence="10">
    <location>
        <begin position="767"/>
        <end position="787"/>
    </location>
</feature>
<reference evidence="13" key="1">
    <citation type="submission" date="2013-10" db="EMBL/GenBank/DDBJ databases">
        <title>Genomic analysis of the causative agents of coccidiosis in chickens.</title>
        <authorList>
            <person name="Reid A.J."/>
            <person name="Blake D."/>
            <person name="Billington K."/>
            <person name="Browne H."/>
            <person name="Dunn M."/>
            <person name="Hung S."/>
            <person name="Kawahara F."/>
            <person name="Miranda-Saavedra D."/>
            <person name="Mourier T."/>
            <person name="Nagra H."/>
            <person name="Otto T.D."/>
            <person name="Rawlings N."/>
            <person name="Sanchez A."/>
            <person name="Sanders M."/>
            <person name="Subramaniam C."/>
            <person name="Tay Y."/>
            <person name="Dear P."/>
            <person name="Doerig C."/>
            <person name="Gruber A."/>
            <person name="Parkinson J."/>
            <person name="Shirley M."/>
            <person name="Wan K.L."/>
            <person name="Berriman M."/>
            <person name="Tomley F."/>
            <person name="Pain A."/>
        </authorList>
    </citation>
    <scope>NUCLEOTIDE SEQUENCE [LARGE SCALE GENOMIC DNA]</scope>
    <source>
        <strain evidence="13">Houghton</strain>
    </source>
</reference>
<dbReference type="GO" id="GO:0046872">
    <property type="term" value="F:metal ion binding"/>
    <property type="evidence" value="ECO:0007669"/>
    <property type="project" value="UniProtKB-KW"/>
</dbReference>
<dbReference type="SUPFAM" id="SSF102114">
    <property type="entry name" value="Radical SAM enzymes"/>
    <property type="match status" value="1"/>
</dbReference>
<dbReference type="AlphaFoldDB" id="U6KTK6"/>
<feature type="region of interest" description="Disordered" evidence="10">
    <location>
        <begin position="323"/>
        <end position="360"/>
    </location>
</feature>
<comment type="cofactor">
    <cofactor evidence="1">
        <name>[4Fe-4S] cluster</name>
        <dbReference type="ChEBI" id="CHEBI:49883"/>
    </cofactor>
</comment>
<reference evidence="13" key="2">
    <citation type="submission" date="2013-10" db="EMBL/GenBank/DDBJ databases">
        <authorList>
            <person name="Aslett M."/>
        </authorList>
    </citation>
    <scope>NUCLEOTIDE SEQUENCE [LARGE SCALE GENOMIC DNA]</scope>
    <source>
        <strain evidence="13">Houghton</strain>
    </source>
</reference>
<gene>
    <name evidence="13" type="ORF">ETH_00020975</name>
</gene>
<evidence type="ECO:0000256" key="1">
    <source>
        <dbReference type="ARBA" id="ARBA00001966"/>
    </source>
</evidence>
<evidence type="ECO:0000256" key="7">
    <source>
        <dbReference type="ARBA" id="ARBA00023014"/>
    </source>
</evidence>
<dbReference type="Gene3D" id="3.20.20.70">
    <property type="entry name" value="Aldolase class I"/>
    <property type="match status" value="2"/>
</dbReference>
<evidence type="ECO:0000256" key="10">
    <source>
        <dbReference type="SAM" id="MobiDB-lite"/>
    </source>
</evidence>
<dbReference type="InterPro" id="IPR013785">
    <property type="entry name" value="Aldolase_TIM"/>
</dbReference>
<sequence>MFSIYRFNQPILQVLSRHAQEVVPSTASPAGAAANGATASRATIPATASTQPTKSPVTRCCGGNTHCCSVTPASARSCRSNTSCCSIASQLPEDESTNCFCLSNASSQQNGSGDDYIRNSSHSCNNNSVDYQIWYDPEGRLCEGLALLFSQQLQAALNLDHQQPQQKMRNLSHQSSQRHDTTSLIVEGLFAAQMMNSSSRCGSVTAELGGHQRQHQVNTLARTTALAVKGATVSTQPLSGVTLEVLLDVCQGLTRSSETRRPPMRDVCVFLFVETVNGSLMPFSAAFASEVAGALADRRIMQHPLSGCAISLVCCDRTPPVTAAPAPPTSARGEAGRGFEKHQQAQAERGVTTSNATARGNSFSSRASRIIKKLAGNLVKLGSSSLLQKQQQLLCLTLGSNAALATTARKYCQWADSAVELVLQRQQQQTAAGPASQCSDTDTSSVSSAWMFSSSDDEEQLQLGYSGSCGALPSDVEDLVDSSLQPRTPSAAPASTAPARKATDAEISGSPEQLTPRLRKNLSKEGYKLVGTHSAVKLCRWTRSALRGRGGCYKHTFYGIKSFGCMEFTSSVACANRCLFCWRHHTNLAAGDWRWKADDPQDVLHEAMDKHLKAIKELRGLPGLRDDFYYEVKDQILHCALSLVGEPIMYPRINELLHQMHQRRISTFLVTNAQHPDALRALRPVTQLYLSIDAATESDLKRLGKTVIPSPVAVFVSEYKPVHRDSWLRFLSCIDILKTKKQRTVFRLTLVHGYNCILGPVGDAGASEPANNRNAASNSGSSTSNTKYAKGVTSTLDKYASLVLRGEPDMIEIKGMTFCGGLDRESLSMQNVPRHQQVLAFADGLRRALPEGLYGLASEHEHSCCVLLANNKYFYKGQWHTWIDYPKFFDLALSGDLNFSGIDYSAATPSWAIFGAEGRGFDPQQKRVFGKGRRGKELELSQQT</sequence>
<dbReference type="OrthoDB" id="271553at2759"/>
<dbReference type="PANTHER" id="PTHR13930">
    <property type="entry name" value="S-ADENOSYL-L-METHIONINE-DEPENDENT TRNA 4-DEMETHYLWYOSINE SYNTHASE"/>
    <property type="match status" value="1"/>
</dbReference>
<dbReference type="EMBL" id="HG675067">
    <property type="protein sequence ID" value="CDJ40268.1"/>
    <property type="molecule type" value="Genomic_DNA"/>
</dbReference>
<accession>U6KTK6</accession>
<protein>
    <submittedName>
        <fullName evidence="13">Radical SAM domain-containing protein, putative</fullName>
    </submittedName>
</protein>
<evidence type="ECO:0000256" key="3">
    <source>
        <dbReference type="ARBA" id="ARBA00022691"/>
    </source>
</evidence>
<keyword evidence="8" id="KW-0456">Lyase</keyword>
<dbReference type="VEuPathDB" id="ToxoDB:ETH_00020975"/>
<dbReference type="OMA" id="WRHHTNL"/>
<feature type="compositionally biased region" description="Basic and acidic residues" evidence="10">
    <location>
        <begin position="334"/>
        <end position="343"/>
    </location>
</feature>
<evidence type="ECO:0000313" key="13">
    <source>
        <dbReference type="EMBL" id="CDJ40268.1"/>
    </source>
</evidence>
<keyword evidence="14" id="KW-1185">Reference proteome</keyword>
<proteinExistence type="predicted"/>
<feature type="compositionally biased region" description="Basic and acidic residues" evidence="10">
    <location>
        <begin position="935"/>
        <end position="944"/>
    </location>
</feature>
<dbReference type="RefSeq" id="XP_013231021.1">
    <property type="nucleotide sequence ID" value="XM_013375567.1"/>
</dbReference>
<evidence type="ECO:0000256" key="8">
    <source>
        <dbReference type="ARBA" id="ARBA00023239"/>
    </source>
</evidence>
<dbReference type="Pfam" id="PF08608">
    <property type="entry name" value="Wyosine_form"/>
    <property type="match status" value="1"/>
</dbReference>
<organism evidence="13 14">
    <name type="scientific">Eimeria tenella</name>
    <name type="common">Coccidian parasite</name>
    <dbReference type="NCBI Taxonomy" id="5802"/>
    <lineage>
        <taxon>Eukaryota</taxon>
        <taxon>Sar</taxon>
        <taxon>Alveolata</taxon>
        <taxon>Apicomplexa</taxon>
        <taxon>Conoidasida</taxon>
        <taxon>Coccidia</taxon>
        <taxon>Eucoccidiorida</taxon>
        <taxon>Eimeriorina</taxon>
        <taxon>Eimeriidae</taxon>
        <taxon>Eimeria</taxon>
    </lineage>
</organism>
<feature type="compositionally biased region" description="Low complexity" evidence="10">
    <location>
        <begin position="486"/>
        <end position="500"/>
    </location>
</feature>
<keyword evidence="3" id="KW-0949">S-adenosyl-L-methionine</keyword>
<keyword evidence="4" id="KW-0819">tRNA processing</keyword>
<name>U6KTK6_EIMTE</name>
<comment type="catalytic activity">
    <reaction evidence="9">
        <text>N(1)-methylguanosine(37) in tRNA(Phe) + pyruvate + S-adenosyl-L-methionine = 4-demethylwyosine(37) in tRNA(Phe) + 5'-deoxyadenosine + L-methionine + CO2 + H2O</text>
        <dbReference type="Rhea" id="RHEA:36347"/>
        <dbReference type="Rhea" id="RHEA-COMP:10164"/>
        <dbReference type="Rhea" id="RHEA-COMP:10165"/>
        <dbReference type="ChEBI" id="CHEBI:15361"/>
        <dbReference type="ChEBI" id="CHEBI:15377"/>
        <dbReference type="ChEBI" id="CHEBI:16526"/>
        <dbReference type="ChEBI" id="CHEBI:17319"/>
        <dbReference type="ChEBI" id="CHEBI:57844"/>
        <dbReference type="ChEBI" id="CHEBI:59789"/>
        <dbReference type="ChEBI" id="CHEBI:64315"/>
        <dbReference type="ChEBI" id="CHEBI:73542"/>
        <dbReference type="EC" id="4.1.3.44"/>
    </reaction>
</comment>
<dbReference type="Proteomes" id="UP000030747">
    <property type="component" value="Unassembled WGS sequence"/>
</dbReference>
<dbReference type="InterPro" id="IPR058240">
    <property type="entry name" value="rSAM_sf"/>
</dbReference>
<evidence type="ECO:0000256" key="4">
    <source>
        <dbReference type="ARBA" id="ARBA00022694"/>
    </source>
</evidence>
<dbReference type="Pfam" id="PF04055">
    <property type="entry name" value="Radical_SAM"/>
    <property type="match status" value="1"/>
</dbReference>
<dbReference type="InterPro" id="IPR007197">
    <property type="entry name" value="rSAM"/>
</dbReference>
<evidence type="ECO:0000313" key="14">
    <source>
        <dbReference type="Proteomes" id="UP000030747"/>
    </source>
</evidence>
<feature type="region of interest" description="Disordered" evidence="10">
    <location>
        <begin position="480"/>
        <end position="517"/>
    </location>
</feature>
<dbReference type="GO" id="GO:0051539">
    <property type="term" value="F:4 iron, 4 sulfur cluster binding"/>
    <property type="evidence" value="ECO:0007669"/>
    <property type="project" value="UniProtKB-KW"/>
</dbReference>
<dbReference type="InterPro" id="IPR013917">
    <property type="entry name" value="tRNA_wybutosine-synth"/>
</dbReference>
<feature type="compositionally biased region" description="Low complexity" evidence="10">
    <location>
        <begin position="767"/>
        <end position="785"/>
    </location>
</feature>
<dbReference type="GO" id="GO:0031591">
    <property type="term" value="P:wybutosine biosynthetic process"/>
    <property type="evidence" value="ECO:0007669"/>
    <property type="project" value="TreeGrafter"/>
</dbReference>
<dbReference type="SFLD" id="SFLDG01071">
    <property type="entry name" value="tRNA_wybutosine-synthesizing"/>
    <property type="match status" value="1"/>
</dbReference>
<dbReference type="InterPro" id="IPR034556">
    <property type="entry name" value="tRNA_wybutosine-synthase"/>
</dbReference>
<keyword evidence="7" id="KW-0411">Iron-sulfur</keyword>
<dbReference type="SFLD" id="SFLDF00284">
    <property type="entry name" value="tRNA_wybutosine-synthesizing"/>
    <property type="match status" value="1"/>
</dbReference>
<keyword evidence="5" id="KW-0479">Metal-binding</keyword>
<evidence type="ECO:0000259" key="12">
    <source>
        <dbReference type="Pfam" id="PF08608"/>
    </source>
</evidence>
<keyword evidence="6" id="KW-0408">Iron</keyword>
<dbReference type="GeneID" id="25253313"/>
<evidence type="ECO:0000256" key="6">
    <source>
        <dbReference type="ARBA" id="ARBA00023004"/>
    </source>
</evidence>